<feature type="compositionally biased region" description="Polar residues" evidence="5">
    <location>
        <begin position="466"/>
        <end position="479"/>
    </location>
</feature>
<dbReference type="AlphaFoldDB" id="A0AAD6SJ89"/>
<dbReference type="Gene3D" id="1.10.10.60">
    <property type="entry name" value="Homeodomain-like"/>
    <property type="match status" value="1"/>
</dbReference>
<dbReference type="Proteomes" id="UP001218188">
    <property type="component" value="Unassembled WGS sequence"/>
</dbReference>
<evidence type="ECO:0000256" key="2">
    <source>
        <dbReference type="ARBA" id="ARBA00023125"/>
    </source>
</evidence>
<feature type="compositionally biased region" description="Polar residues" evidence="5">
    <location>
        <begin position="544"/>
        <end position="553"/>
    </location>
</feature>
<evidence type="ECO:0000313" key="7">
    <source>
        <dbReference type="EMBL" id="KAJ7029044.1"/>
    </source>
</evidence>
<dbReference type="CDD" id="cd00086">
    <property type="entry name" value="homeodomain"/>
    <property type="match status" value="1"/>
</dbReference>
<evidence type="ECO:0000256" key="5">
    <source>
        <dbReference type="SAM" id="MobiDB-lite"/>
    </source>
</evidence>
<feature type="non-terminal residue" evidence="7">
    <location>
        <position position="736"/>
    </location>
</feature>
<accession>A0AAD6SJ89</accession>
<dbReference type="PANTHER" id="PTHR11850">
    <property type="entry name" value="HOMEOBOX PROTEIN TRANSCRIPTION FACTORS"/>
    <property type="match status" value="1"/>
</dbReference>
<sequence length="736" mass="79883">MFRPHPFRDLSEAAQKNRHRDWGTAALLPGTILDPIFSILRATDDPLQRFGVRATFKPVSLAPFFDPGSDISQHDHQVLPSEQARVVEVSTNSKETGLLLLPDGASAGTCARCRCSGRALSLSLKSALVGDAALRILGNGRVGVLRLTRAHGVSRGREKWRDNQTVFLRGFKVCYNQNTLPIVDSKWSDISSKGTFMSFPQAQSSAPNTFIPSSSQSQLGSTAIGGSQCYSPLAKFVQWERGSTASSSDEESLIPSSHGYHPSDLVNEYLLDCVAQAAVAVTHDDEWASVLTEQDNEVPGHHELFSACGVCLQTPDIDVSPSAHTLPTQISSVDHYPLLIPDATHIQSGDQLNSYNVAQPQDALGAAKNISFVNTLSLDPDATPIVPDVDYNSRRMSSSATSAVDSEESLNPQDEKDTLDPTKILLPSIFATFEDTYRPESLPNLDGRSSIRHASYPSTYLRENDAPSSLSSYTFPPTNEDQDKSAPLTPSYPPPNVISNVTPSSSVSSSNLNSPLFSDYARSSHLSSYSAESDHWTSPAGIVQPSSTASRLSSPAVKYEDGLRYSRFSSAPPHTSHQMFAGSAHISGHHAMSAGILESSTLVYRPQRKRGKLPKETTDFLKAWLHRHSDHPYPSEEEKKQLCHATGLSMSQARRRILAPTHHAASGPGRLSPYAEPDHSVTSSSGIVRPSSTPGQLSTEDDTLFASSRAIPVPSVWNLLPFLPSLPTGRTKLRIR</sequence>
<dbReference type="EMBL" id="JARJCM010000106">
    <property type="protein sequence ID" value="KAJ7029044.1"/>
    <property type="molecule type" value="Genomic_DNA"/>
</dbReference>
<evidence type="ECO:0000256" key="3">
    <source>
        <dbReference type="ARBA" id="ARBA00023155"/>
    </source>
</evidence>
<evidence type="ECO:0000259" key="6">
    <source>
        <dbReference type="Pfam" id="PF05920"/>
    </source>
</evidence>
<feature type="region of interest" description="Disordered" evidence="5">
    <location>
        <begin position="662"/>
        <end position="699"/>
    </location>
</feature>
<feature type="compositionally biased region" description="Polar residues" evidence="5">
    <location>
        <begin position="680"/>
        <end position="698"/>
    </location>
</feature>
<feature type="domain" description="KN homeodomain" evidence="6">
    <location>
        <begin position="624"/>
        <end position="652"/>
    </location>
</feature>
<dbReference type="SUPFAM" id="SSF46689">
    <property type="entry name" value="Homeodomain-like"/>
    <property type="match status" value="1"/>
</dbReference>
<feature type="region of interest" description="Disordered" evidence="5">
    <location>
        <begin position="532"/>
        <end position="553"/>
    </location>
</feature>
<feature type="region of interest" description="Disordered" evidence="5">
    <location>
        <begin position="458"/>
        <end position="505"/>
    </location>
</feature>
<dbReference type="GO" id="GO:0006355">
    <property type="term" value="P:regulation of DNA-templated transcription"/>
    <property type="evidence" value="ECO:0007669"/>
    <property type="project" value="InterPro"/>
</dbReference>
<feature type="region of interest" description="Disordered" evidence="5">
    <location>
        <begin position="388"/>
        <end position="421"/>
    </location>
</feature>
<keyword evidence="4" id="KW-0539">Nucleus</keyword>
<name>A0AAD6SJ89_9AGAR</name>
<proteinExistence type="inferred from homology"/>
<evidence type="ECO:0000256" key="4">
    <source>
        <dbReference type="ARBA" id="ARBA00023242"/>
    </source>
</evidence>
<dbReference type="InterPro" id="IPR009057">
    <property type="entry name" value="Homeodomain-like_sf"/>
</dbReference>
<feature type="compositionally biased region" description="Polar residues" evidence="5">
    <location>
        <begin position="394"/>
        <end position="412"/>
    </location>
</feature>
<gene>
    <name evidence="7" type="ORF">C8F04DRAFT_1117726</name>
</gene>
<dbReference type="GO" id="GO:0003677">
    <property type="term" value="F:DNA binding"/>
    <property type="evidence" value="ECO:0007669"/>
    <property type="project" value="UniProtKB-KW"/>
</dbReference>
<keyword evidence="8" id="KW-1185">Reference proteome</keyword>
<comment type="similarity">
    <text evidence="1">Belongs to the TALE/M-ATYP homeobox family.</text>
</comment>
<reference evidence="7" key="1">
    <citation type="submission" date="2023-03" db="EMBL/GenBank/DDBJ databases">
        <title>Massive genome expansion in bonnet fungi (Mycena s.s.) driven by repeated elements and novel gene families across ecological guilds.</title>
        <authorList>
            <consortium name="Lawrence Berkeley National Laboratory"/>
            <person name="Harder C.B."/>
            <person name="Miyauchi S."/>
            <person name="Viragh M."/>
            <person name="Kuo A."/>
            <person name="Thoen E."/>
            <person name="Andreopoulos B."/>
            <person name="Lu D."/>
            <person name="Skrede I."/>
            <person name="Drula E."/>
            <person name="Henrissat B."/>
            <person name="Morin E."/>
            <person name="Kohler A."/>
            <person name="Barry K."/>
            <person name="LaButti K."/>
            <person name="Morin E."/>
            <person name="Salamov A."/>
            <person name="Lipzen A."/>
            <person name="Mereny Z."/>
            <person name="Hegedus B."/>
            <person name="Baldrian P."/>
            <person name="Stursova M."/>
            <person name="Weitz H."/>
            <person name="Taylor A."/>
            <person name="Grigoriev I.V."/>
            <person name="Nagy L.G."/>
            <person name="Martin F."/>
            <person name="Kauserud H."/>
        </authorList>
    </citation>
    <scope>NUCLEOTIDE SEQUENCE</scope>
    <source>
        <strain evidence="7">CBHHK200</strain>
    </source>
</reference>
<organism evidence="7 8">
    <name type="scientific">Mycena alexandri</name>
    <dbReference type="NCBI Taxonomy" id="1745969"/>
    <lineage>
        <taxon>Eukaryota</taxon>
        <taxon>Fungi</taxon>
        <taxon>Dikarya</taxon>
        <taxon>Basidiomycota</taxon>
        <taxon>Agaricomycotina</taxon>
        <taxon>Agaricomycetes</taxon>
        <taxon>Agaricomycetidae</taxon>
        <taxon>Agaricales</taxon>
        <taxon>Marasmiineae</taxon>
        <taxon>Mycenaceae</taxon>
        <taxon>Mycena</taxon>
    </lineage>
</organism>
<keyword evidence="2" id="KW-0238">DNA-binding</keyword>
<dbReference type="InterPro" id="IPR008422">
    <property type="entry name" value="KN_HD"/>
</dbReference>
<dbReference type="Pfam" id="PF05920">
    <property type="entry name" value="Homeobox_KN"/>
    <property type="match status" value="1"/>
</dbReference>
<dbReference type="InterPro" id="IPR001356">
    <property type="entry name" value="HD"/>
</dbReference>
<keyword evidence="3" id="KW-0371">Homeobox</keyword>
<comment type="caution">
    <text evidence="7">The sequence shown here is derived from an EMBL/GenBank/DDBJ whole genome shotgun (WGS) entry which is preliminary data.</text>
</comment>
<evidence type="ECO:0000313" key="8">
    <source>
        <dbReference type="Proteomes" id="UP001218188"/>
    </source>
</evidence>
<protein>
    <recommendedName>
        <fullName evidence="6">KN homeodomain domain-containing protein</fullName>
    </recommendedName>
</protein>
<evidence type="ECO:0000256" key="1">
    <source>
        <dbReference type="ARBA" id="ARBA00005800"/>
    </source>
</evidence>
<dbReference type="InterPro" id="IPR050224">
    <property type="entry name" value="TALE_homeobox"/>
</dbReference>